<feature type="compositionally biased region" description="Gly residues" evidence="1">
    <location>
        <begin position="38"/>
        <end position="49"/>
    </location>
</feature>
<comment type="caution">
    <text evidence="2">The sequence shown here is derived from an EMBL/GenBank/DDBJ whole genome shotgun (WGS) entry which is preliminary data.</text>
</comment>
<reference evidence="2" key="1">
    <citation type="submission" date="2021-06" db="EMBL/GenBank/DDBJ databases">
        <authorList>
            <person name="Kallberg Y."/>
            <person name="Tangrot J."/>
            <person name="Rosling A."/>
        </authorList>
    </citation>
    <scope>NUCLEOTIDE SEQUENCE</scope>
    <source>
        <strain evidence="2">UK204</strain>
    </source>
</reference>
<keyword evidence="3" id="KW-1185">Reference proteome</keyword>
<feature type="non-terminal residue" evidence="2">
    <location>
        <position position="1"/>
    </location>
</feature>
<proteinExistence type="predicted"/>
<gene>
    <name evidence="2" type="ORF">FCALED_LOCUS16906</name>
</gene>
<evidence type="ECO:0000313" key="3">
    <source>
        <dbReference type="Proteomes" id="UP000789570"/>
    </source>
</evidence>
<dbReference type="EMBL" id="CAJVPQ010022427">
    <property type="protein sequence ID" value="CAG8760583.1"/>
    <property type="molecule type" value="Genomic_DNA"/>
</dbReference>
<evidence type="ECO:0000256" key="1">
    <source>
        <dbReference type="SAM" id="MobiDB-lite"/>
    </source>
</evidence>
<dbReference type="AlphaFoldDB" id="A0A9N9NVE4"/>
<dbReference type="Proteomes" id="UP000789570">
    <property type="component" value="Unassembled WGS sequence"/>
</dbReference>
<feature type="region of interest" description="Disordered" evidence="1">
    <location>
        <begin position="30"/>
        <end position="49"/>
    </location>
</feature>
<accession>A0A9N9NVE4</accession>
<evidence type="ECO:0000313" key="2">
    <source>
        <dbReference type="EMBL" id="CAG8760583.1"/>
    </source>
</evidence>
<sequence length="49" mass="5179">SSRRGSRNRKRSGSNLEIASTETNIITLITPNDESGRGRGGCGRSGCGR</sequence>
<organism evidence="2 3">
    <name type="scientific">Funneliformis caledonium</name>
    <dbReference type="NCBI Taxonomy" id="1117310"/>
    <lineage>
        <taxon>Eukaryota</taxon>
        <taxon>Fungi</taxon>
        <taxon>Fungi incertae sedis</taxon>
        <taxon>Mucoromycota</taxon>
        <taxon>Glomeromycotina</taxon>
        <taxon>Glomeromycetes</taxon>
        <taxon>Glomerales</taxon>
        <taxon>Glomeraceae</taxon>
        <taxon>Funneliformis</taxon>
    </lineage>
</organism>
<feature type="non-terminal residue" evidence="2">
    <location>
        <position position="49"/>
    </location>
</feature>
<protein>
    <submittedName>
        <fullName evidence="2">10186_t:CDS:1</fullName>
    </submittedName>
</protein>
<name>A0A9N9NVE4_9GLOM</name>